<evidence type="ECO:0000313" key="1">
    <source>
        <dbReference type="EMBL" id="PCH36939.1"/>
    </source>
</evidence>
<sequence length="219" mass="25604">MVPTKPIYKEIFDIAREAISIFNERGYECCLFGSAACSLYGVDRDPNDVDIIVLTEDDPEYLKHILCQESASFSLVPSTKPWADYEVLWYKLLSQCRCKVDILIPGINHIPNMPPRRIRHPKGLPTLPILPLLLLKLQGWSDHRRSRRKDFRAKIPVDVDDITELLERACNCGTHLQSQSLRWLPKDFIKLAQRRVYRYVNKYPDSARKWERLGFDAYR</sequence>
<dbReference type="EMBL" id="KB467898">
    <property type="protein sequence ID" value="PCH36939.1"/>
    <property type="molecule type" value="Genomic_DNA"/>
</dbReference>
<evidence type="ECO:0000313" key="2">
    <source>
        <dbReference type="Proteomes" id="UP000218811"/>
    </source>
</evidence>
<gene>
    <name evidence="1" type="ORF">WOLCODRAFT_109445</name>
</gene>
<dbReference type="Gene3D" id="3.30.460.40">
    <property type="match status" value="1"/>
</dbReference>
<reference evidence="1 2" key="1">
    <citation type="journal article" date="2012" name="Science">
        <title>The Paleozoic origin of enzymatic lignin decomposition reconstructed from 31 fungal genomes.</title>
        <authorList>
            <person name="Floudas D."/>
            <person name="Binder M."/>
            <person name="Riley R."/>
            <person name="Barry K."/>
            <person name="Blanchette R.A."/>
            <person name="Henrissat B."/>
            <person name="Martinez A.T."/>
            <person name="Otillar R."/>
            <person name="Spatafora J.W."/>
            <person name="Yadav J.S."/>
            <person name="Aerts A."/>
            <person name="Benoit I."/>
            <person name="Boyd A."/>
            <person name="Carlson A."/>
            <person name="Copeland A."/>
            <person name="Coutinho P.M."/>
            <person name="de Vries R.P."/>
            <person name="Ferreira P."/>
            <person name="Findley K."/>
            <person name="Foster B."/>
            <person name="Gaskell J."/>
            <person name="Glotzer D."/>
            <person name="Gorecki P."/>
            <person name="Heitman J."/>
            <person name="Hesse C."/>
            <person name="Hori C."/>
            <person name="Igarashi K."/>
            <person name="Jurgens J.A."/>
            <person name="Kallen N."/>
            <person name="Kersten P."/>
            <person name="Kohler A."/>
            <person name="Kuees U."/>
            <person name="Kumar T.K.A."/>
            <person name="Kuo A."/>
            <person name="LaButti K."/>
            <person name="Larrondo L.F."/>
            <person name="Lindquist E."/>
            <person name="Ling A."/>
            <person name="Lombard V."/>
            <person name="Lucas S."/>
            <person name="Lundell T."/>
            <person name="Martin R."/>
            <person name="McLaughlin D.J."/>
            <person name="Morgenstern I."/>
            <person name="Morin E."/>
            <person name="Murat C."/>
            <person name="Nagy L.G."/>
            <person name="Nolan M."/>
            <person name="Ohm R.A."/>
            <person name="Patyshakuliyeva A."/>
            <person name="Rokas A."/>
            <person name="Ruiz-Duenas F.J."/>
            <person name="Sabat G."/>
            <person name="Salamov A."/>
            <person name="Samejima M."/>
            <person name="Schmutz J."/>
            <person name="Slot J.C."/>
            <person name="St John F."/>
            <person name="Stenlid J."/>
            <person name="Sun H."/>
            <person name="Sun S."/>
            <person name="Syed K."/>
            <person name="Tsang A."/>
            <person name="Wiebenga A."/>
            <person name="Young D."/>
            <person name="Pisabarro A."/>
            <person name="Eastwood D.C."/>
            <person name="Martin F."/>
            <person name="Cullen D."/>
            <person name="Grigoriev I.V."/>
            <person name="Hibbett D.S."/>
        </authorList>
    </citation>
    <scope>NUCLEOTIDE SEQUENCE [LARGE SCALE GENOMIC DNA]</scope>
    <source>
        <strain evidence="1 2">MD-104</strain>
    </source>
</reference>
<dbReference type="InterPro" id="IPR043519">
    <property type="entry name" value="NT_sf"/>
</dbReference>
<dbReference type="Proteomes" id="UP000218811">
    <property type="component" value="Unassembled WGS sequence"/>
</dbReference>
<keyword evidence="2" id="KW-1185">Reference proteome</keyword>
<dbReference type="SUPFAM" id="SSF81301">
    <property type="entry name" value="Nucleotidyltransferase"/>
    <property type="match status" value="1"/>
</dbReference>
<organism evidence="1 2">
    <name type="scientific">Wolfiporia cocos (strain MD-104)</name>
    <name type="common">Brown rot fungus</name>
    <dbReference type="NCBI Taxonomy" id="742152"/>
    <lineage>
        <taxon>Eukaryota</taxon>
        <taxon>Fungi</taxon>
        <taxon>Dikarya</taxon>
        <taxon>Basidiomycota</taxon>
        <taxon>Agaricomycotina</taxon>
        <taxon>Agaricomycetes</taxon>
        <taxon>Polyporales</taxon>
        <taxon>Phaeolaceae</taxon>
        <taxon>Wolfiporia</taxon>
    </lineage>
</organism>
<proteinExistence type="predicted"/>
<dbReference type="OrthoDB" id="3133286at2759"/>
<accession>A0A2H3JDX8</accession>
<name>A0A2H3JDX8_WOLCO</name>
<dbReference type="OMA" id="NAWLEMK"/>
<dbReference type="AlphaFoldDB" id="A0A2H3JDX8"/>
<protein>
    <submittedName>
        <fullName evidence="1">Uncharacterized protein</fullName>
    </submittedName>
</protein>